<evidence type="ECO:0000313" key="2">
    <source>
        <dbReference type="EMBL" id="MYH63055.1"/>
    </source>
</evidence>
<evidence type="ECO:0000256" key="1">
    <source>
        <dbReference type="SAM" id="Phobius"/>
    </source>
</evidence>
<feature type="transmembrane region" description="Helical" evidence="1">
    <location>
        <begin position="62"/>
        <end position="88"/>
    </location>
</feature>
<gene>
    <name evidence="2" type="ORF">F4148_15295</name>
</gene>
<feature type="transmembrane region" description="Helical" evidence="1">
    <location>
        <begin position="35"/>
        <end position="56"/>
    </location>
</feature>
<dbReference type="EMBL" id="VYDA01000537">
    <property type="protein sequence ID" value="MYH63055.1"/>
    <property type="molecule type" value="Genomic_DNA"/>
</dbReference>
<name>A0A6B1G796_9CHLR</name>
<accession>A0A6B1G796</accession>
<keyword evidence="1" id="KW-0812">Transmembrane</keyword>
<reference evidence="2" key="1">
    <citation type="submission" date="2019-09" db="EMBL/GenBank/DDBJ databases">
        <title>Characterisation of the sponge microbiome using genome-centric metagenomics.</title>
        <authorList>
            <person name="Engelberts J.P."/>
            <person name="Robbins S.J."/>
            <person name="De Goeij J.M."/>
            <person name="Aranda M."/>
            <person name="Bell S.C."/>
            <person name="Webster N.S."/>
        </authorList>
    </citation>
    <scope>NUCLEOTIDE SEQUENCE</scope>
    <source>
        <strain evidence="2">SB0675_bin_29</strain>
    </source>
</reference>
<keyword evidence="1" id="KW-0472">Membrane</keyword>
<proteinExistence type="predicted"/>
<protein>
    <submittedName>
        <fullName evidence="2">Uncharacterized protein</fullName>
    </submittedName>
</protein>
<sequence length="89" mass="9585">MVEWRVIGAVVVALAGFYAGFYTSSSIYGSCYTNVTRTVFVPWGVFLALVLATSAWKLRKEIFGYVILLATAGISGAILSLALIAFILD</sequence>
<feature type="transmembrane region" description="Helical" evidence="1">
    <location>
        <begin position="6"/>
        <end position="23"/>
    </location>
</feature>
<organism evidence="2">
    <name type="scientific">Caldilineaceae bacterium SB0675_bin_29</name>
    <dbReference type="NCBI Taxonomy" id="2605266"/>
    <lineage>
        <taxon>Bacteria</taxon>
        <taxon>Bacillati</taxon>
        <taxon>Chloroflexota</taxon>
        <taxon>Caldilineae</taxon>
        <taxon>Caldilineales</taxon>
        <taxon>Caldilineaceae</taxon>
    </lineage>
</organism>
<dbReference type="AlphaFoldDB" id="A0A6B1G796"/>
<comment type="caution">
    <text evidence="2">The sequence shown here is derived from an EMBL/GenBank/DDBJ whole genome shotgun (WGS) entry which is preliminary data.</text>
</comment>
<keyword evidence="1" id="KW-1133">Transmembrane helix</keyword>